<organism evidence="7 8">
    <name type="scientific">Romboutsia faecis</name>
    <dbReference type="NCBI Taxonomy" id="2764597"/>
    <lineage>
        <taxon>Bacteria</taxon>
        <taxon>Bacillati</taxon>
        <taxon>Bacillota</taxon>
        <taxon>Clostridia</taxon>
        <taxon>Peptostreptococcales</taxon>
        <taxon>Peptostreptococcaceae</taxon>
        <taxon>Romboutsia</taxon>
    </lineage>
</organism>
<evidence type="ECO:0000256" key="1">
    <source>
        <dbReference type="ARBA" id="ARBA00007401"/>
    </source>
</evidence>
<protein>
    <submittedName>
        <fullName evidence="7">Glycoside hydrolase family 2</fullName>
    </submittedName>
</protein>
<feature type="domain" description="Glycoside hydrolase family 2 immunoglobulin-like beta-sandwich" evidence="4">
    <location>
        <begin position="193"/>
        <end position="295"/>
    </location>
</feature>
<dbReference type="EMBL" id="JACRWE010000006">
    <property type="protein sequence ID" value="MBC5997659.1"/>
    <property type="molecule type" value="Genomic_DNA"/>
</dbReference>
<dbReference type="SUPFAM" id="SSF49785">
    <property type="entry name" value="Galactose-binding domain-like"/>
    <property type="match status" value="1"/>
</dbReference>
<dbReference type="Gene3D" id="2.60.120.260">
    <property type="entry name" value="Galactose-binding domain-like"/>
    <property type="match status" value="1"/>
</dbReference>
<name>A0ABR7JRX8_9FIRM</name>
<comment type="similarity">
    <text evidence="1">Belongs to the glycosyl hydrolase 2 family.</text>
</comment>
<evidence type="ECO:0000259" key="4">
    <source>
        <dbReference type="Pfam" id="PF00703"/>
    </source>
</evidence>
<dbReference type="InterPro" id="IPR013783">
    <property type="entry name" value="Ig-like_fold"/>
</dbReference>
<dbReference type="PANTHER" id="PTHR42732">
    <property type="entry name" value="BETA-GALACTOSIDASE"/>
    <property type="match status" value="1"/>
</dbReference>
<evidence type="ECO:0000313" key="7">
    <source>
        <dbReference type="EMBL" id="MBC5997659.1"/>
    </source>
</evidence>
<keyword evidence="8" id="KW-1185">Reference proteome</keyword>
<dbReference type="Gene3D" id="3.20.20.80">
    <property type="entry name" value="Glycosidases"/>
    <property type="match status" value="1"/>
</dbReference>
<dbReference type="InterPro" id="IPR006104">
    <property type="entry name" value="Glyco_hydro_2_N"/>
</dbReference>
<dbReference type="InterPro" id="IPR051913">
    <property type="entry name" value="GH2_Domain-Containing"/>
</dbReference>
<reference evidence="7 8" key="1">
    <citation type="submission" date="2020-08" db="EMBL/GenBank/DDBJ databases">
        <authorList>
            <person name="Liu C."/>
            <person name="Sun Q."/>
        </authorList>
    </citation>
    <scope>NUCLEOTIDE SEQUENCE [LARGE SCALE GENOMIC DNA]</scope>
    <source>
        <strain evidence="7 8">NSJ-18</strain>
    </source>
</reference>
<gene>
    <name evidence="7" type="ORF">H8923_12870</name>
</gene>
<proteinExistence type="inferred from homology"/>
<dbReference type="SUPFAM" id="SSF51445">
    <property type="entry name" value="(Trans)glycosidases"/>
    <property type="match status" value="1"/>
</dbReference>
<dbReference type="SUPFAM" id="SSF49303">
    <property type="entry name" value="beta-Galactosidase/glucuronidase domain"/>
    <property type="match status" value="1"/>
</dbReference>
<evidence type="ECO:0000259" key="6">
    <source>
        <dbReference type="Pfam" id="PF02837"/>
    </source>
</evidence>
<dbReference type="Pfam" id="PF02837">
    <property type="entry name" value="Glyco_hydro_2_N"/>
    <property type="match status" value="1"/>
</dbReference>
<dbReference type="RefSeq" id="WP_153972389.1">
    <property type="nucleotide sequence ID" value="NZ_JACRWE010000006.1"/>
</dbReference>
<evidence type="ECO:0000259" key="5">
    <source>
        <dbReference type="Pfam" id="PF02836"/>
    </source>
</evidence>
<keyword evidence="2 7" id="KW-0378">Hydrolase</keyword>
<dbReference type="GO" id="GO:0016787">
    <property type="term" value="F:hydrolase activity"/>
    <property type="evidence" value="ECO:0007669"/>
    <property type="project" value="UniProtKB-KW"/>
</dbReference>
<dbReference type="Gene3D" id="2.60.40.10">
    <property type="entry name" value="Immunoglobulins"/>
    <property type="match status" value="1"/>
</dbReference>
<dbReference type="InterPro" id="IPR017853">
    <property type="entry name" value="GH"/>
</dbReference>
<dbReference type="PANTHER" id="PTHR42732:SF3">
    <property type="entry name" value="HYDROLASE"/>
    <property type="match status" value="1"/>
</dbReference>
<feature type="domain" description="Glycosyl hydrolases family 2 sugar binding" evidence="6">
    <location>
        <begin position="34"/>
        <end position="144"/>
    </location>
</feature>
<evidence type="ECO:0000256" key="2">
    <source>
        <dbReference type="ARBA" id="ARBA00022801"/>
    </source>
</evidence>
<evidence type="ECO:0000313" key="8">
    <source>
        <dbReference type="Proteomes" id="UP000609849"/>
    </source>
</evidence>
<comment type="caution">
    <text evidence="7">The sequence shown here is derived from an EMBL/GenBank/DDBJ whole genome shotgun (WGS) entry which is preliminary data.</text>
</comment>
<dbReference type="InterPro" id="IPR008979">
    <property type="entry name" value="Galactose-bd-like_sf"/>
</dbReference>
<accession>A0ABR7JRX8</accession>
<feature type="domain" description="Glycoside hydrolase family 2 catalytic" evidence="5">
    <location>
        <begin position="303"/>
        <end position="519"/>
    </location>
</feature>
<dbReference type="InterPro" id="IPR006103">
    <property type="entry name" value="Glyco_hydro_2_cat"/>
</dbReference>
<evidence type="ECO:0000256" key="3">
    <source>
        <dbReference type="ARBA" id="ARBA00023295"/>
    </source>
</evidence>
<dbReference type="Pfam" id="PF02836">
    <property type="entry name" value="Glyco_hydro_2_C"/>
    <property type="match status" value="1"/>
</dbReference>
<dbReference type="InterPro" id="IPR036156">
    <property type="entry name" value="Beta-gal/glucu_dom_sf"/>
</dbReference>
<sequence>MINDLVNENKEGIIILDKLHYPRPQFIRGNWIDLNGEWEFAFDDEDKGQFEKSFMNNNFFDRKIIVPYSYHTKNSGIHLNEDHQIVWYKKDLKIDIKENKRYILNFGAVDYKCDIWIDENHIATHIGGHTPFTVDLTNHLKEDSTIYIRVEDRNLCIQPIGKQSWKKENFLCWYTRTVGIWQQVWIEEVGEIYLTDIKMTPQIDNASIDLDILISDDDKDVDLYGEVYFDGELINKFVTNFKSNRARLTVDVSSESPDFRLNFWTPNTPNLYDIKFKLCKNDKTLDYIDSYFGMRKVESIGRKIYLNNQEFYQKLILDQGYFKDGGLTATPEELKDDVLKIKEMGFNGARKHQKIEDNRFMYLCDTLGLVMWAEMPSTFEYSNKTNENITKELYSFIDKHYNNPSVIVYTLLNESWGINEVYSDKKQQNFVNALVYLTKSLDNSRLVVGNDGWEHTISDILTIHDYNSDKDTMAKSYENIDEATNGSPSKTSTRRCYSEGYKYNNGPIMISEYGGVAYNTNKDDTEESWGYGERLNSMDSVINKIEELTKVVMDINDVCGFCYTQLSDVEQEINGLLDHNHQYKFDPKKIREILEYNHNLGFIFK</sequence>
<keyword evidence="3" id="KW-0326">Glycosidase</keyword>
<dbReference type="Proteomes" id="UP000609849">
    <property type="component" value="Unassembled WGS sequence"/>
</dbReference>
<dbReference type="Pfam" id="PF00703">
    <property type="entry name" value="Glyco_hydro_2"/>
    <property type="match status" value="1"/>
</dbReference>
<dbReference type="InterPro" id="IPR006102">
    <property type="entry name" value="Ig-like_GH2"/>
</dbReference>